<evidence type="ECO:0000256" key="5">
    <source>
        <dbReference type="ARBA" id="ARBA00022898"/>
    </source>
</evidence>
<sequence length="384" mass="43697">MNIRSKLPNTGTTIFTVMSKMAQEFEAINLSQGFPGFGADPNLLNLVEKYTSAGYNQYAPMSGIEALRMNLAKKTAHCYGYLPDYEDEVTITSGATEALFASICAVLRPGDEALILEPAYDSYEAAIILNGGVPIHIPLNKEDFSVDWERVKSSISFKTKLIVINTPHNPTGYVWSEKDMQSLKEIIRDRNIFVVSDEVYEHIIFDGRKHLSLMGDEELREKSFVCGSFGKTFHVTGWKVGYCIAPKELTVEFRKIHQFLTFSTVTPIQYALAEYMENPKHYLAIPTFYEKKRNLFLEGLKKTELKFSATQGSFFQTVSYGHLSQKGDKQLAEDMCKELKVACIPVSSFYHDSTDNQFIRFCFAKEEQELEEALHRLLRLEEIL</sequence>
<dbReference type="RefSeq" id="WP_087940477.1">
    <property type="nucleotide sequence ID" value="NZ_FNAC01000034.1"/>
</dbReference>
<dbReference type="STRING" id="686796.SAMN04488104_10348"/>
<reference evidence="8" key="1">
    <citation type="submission" date="2016-10" db="EMBL/GenBank/DDBJ databases">
        <authorList>
            <person name="Varghese N."/>
            <person name="Submissions S."/>
        </authorList>
    </citation>
    <scope>NUCLEOTIDE SEQUENCE [LARGE SCALE GENOMIC DNA]</scope>
    <source>
        <strain evidence="8">DSM 23095</strain>
    </source>
</reference>
<dbReference type="Gene3D" id="3.40.640.10">
    <property type="entry name" value="Type I PLP-dependent aspartate aminotransferase-like (Major domain)"/>
    <property type="match status" value="1"/>
</dbReference>
<evidence type="ECO:0000256" key="2">
    <source>
        <dbReference type="ARBA" id="ARBA00007441"/>
    </source>
</evidence>
<keyword evidence="3 7" id="KW-0032">Aminotransferase</keyword>
<dbReference type="PANTHER" id="PTHR43807">
    <property type="entry name" value="FI04487P"/>
    <property type="match status" value="1"/>
</dbReference>
<dbReference type="NCBIfam" id="NF006569">
    <property type="entry name" value="PRK09082.1"/>
    <property type="match status" value="1"/>
</dbReference>
<feature type="domain" description="Aminotransferase class I/classII large" evidence="6">
    <location>
        <begin position="28"/>
        <end position="377"/>
    </location>
</feature>
<evidence type="ECO:0000256" key="1">
    <source>
        <dbReference type="ARBA" id="ARBA00001933"/>
    </source>
</evidence>
<dbReference type="AlphaFoldDB" id="A0A1G6VD13"/>
<dbReference type="GO" id="GO:0005737">
    <property type="term" value="C:cytoplasm"/>
    <property type="evidence" value="ECO:0007669"/>
    <property type="project" value="TreeGrafter"/>
</dbReference>
<evidence type="ECO:0000256" key="4">
    <source>
        <dbReference type="ARBA" id="ARBA00022679"/>
    </source>
</evidence>
<accession>A0A1G6VD13</accession>
<gene>
    <name evidence="7" type="ORF">SAMN04488104_10348</name>
</gene>
<dbReference type="InterPro" id="IPR015421">
    <property type="entry name" value="PyrdxlP-dep_Trfase_major"/>
</dbReference>
<dbReference type="EMBL" id="FNAC01000034">
    <property type="protein sequence ID" value="SDD50725.1"/>
    <property type="molecule type" value="Genomic_DNA"/>
</dbReference>
<evidence type="ECO:0000256" key="3">
    <source>
        <dbReference type="ARBA" id="ARBA00022576"/>
    </source>
</evidence>
<dbReference type="InterPro" id="IPR004839">
    <property type="entry name" value="Aminotransferase_I/II_large"/>
</dbReference>
<dbReference type="OrthoDB" id="1489696at2"/>
<evidence type="ECO:0000313" key="7">
    <source>
        <dbReference type="EMBL" id="SDD50725.1"/>
    </source>
</evidence>
<protein>
    <submittedName>
        <fullName evidence="7">2-keto-4-methylthiobutyrate aminotransferase apoenzyme</fullName>
    </submittedName>
</protein>
<organism evidence="7 8">
    <name type="scientific">Algoriphagus faecimaris</name>
    <dbReference type="NCBI Taxonomy" id="686796"/>
    <lineage>
        <taxon>Bacteria</taxon>
        <taxon>Pseudomonadati</taxon>
        <taxon>Bacteroidota</taxon>
        <taxon>Cytophagia</taxon>
        <taxon>Cytophagales</taxon>
        <taxon>Cyclobacteriaceae</taxon>
        <taxon>Algoriphagus</taxon>
    </lineage>
</organism>
<keyword evidence="4 7" id="KW-0808">Transferase</keyword>
<keyword evidence="8" id="KW-1185">Reference proteome</keyword>
<comment type="similarity">
    <text evidence="2">Belongs to the class-I pyridoxal-phosphate-dependent aminotransferase family.</text>
</comment>
<dbReference type="GO" id="GO:0030170">
    <property type="term" value="F:pyridoxal phosphate binding"/>
    <property type="evidence" value="ECO:0007669"/>
    <property type="project" value="InterPro"/>
</dbReference>
<name>A0A1G6VD13_9BACT</name>
<evidence type="ECO:0000259" key="6">
    <source>
        <dbReference type="Pfam" id="PF00155"/>
    </source>
</evidence>
<dbReference type="InterPro" id="IPR015424">
    <property type="entry name" value="PyrdxlP-dep_Trfase"/>
</dbReference>
<dbReference type="InterPro" id="IPR051326">
    <property type="entry name" value="Kynurenine-oxoglutarate_AT"/>
</dbReference>
<dbReference type="Pfam" id="PF00155">
    <property type="entry name" value="Aminotran_1_2"/>
    <property type="match status" value="1"/>
</dbReference>
<dbReference type="PANTHER" id="PTHR43807:SF20">
    <property type="entry name" value="FI04487P"/>
    <property type="match status" value="1"/>
</dbReference>
<keyword evidence="5" id="KW-0663">Pyridoxal phosphate</keyword>
<evidence type="ECO:0000313" key="8">
    <source>
        <dbReference type="Proteomes" id="UP000199060"/>
    </source>
</evidence>
<dbReference type="InterPro" id="IPR015422">
    <property type="entry name" value="PyrdxlP-dep_Trfase_small"/>
</dbReference>
<dbReference type="Gene3D" id="3.90.1150.10">
    <property type="entry name" value="Aspartate Aminotransferase, domain 1"/>
    <property type="match status" value="1"/>
</dbReference>
<dbReference type="FunFam" id="3.40.640.10:FF:000033">
    <property type="entry name" value="Aspartate aminotransferase"/>
    <property type="match status" value="1"/>
</dbReference>
<proteinExistence type="inferred from homology"/>
<dbReference type="Proteomes" id="UP000199060">
    <property type="component" value="Unassembled WGS sequence"/>
</dbReference>
<dbReference type="GO" id="GO:0016212">
    <property type="term" value="F:kynurenine-oxoglutarate transaminase activity"/>
    <property type="evidence" value="ECO:0007669"/>
    <property type="project" value="TreeGrafter"/>
</dbReference>
<dbReference type="CDD" id="cd00609">
    <property type="entry name" value="AAT_like"/>
    <property type="match status" value="1"/>
</dbReference>
<comment type="cofactor">
    <cofactor evidence="1">
        <name>pyridoxal 5'-phosphate</name>
        <dbReference type="ChEBI" id="CHEBI:597326"/>
    </cofactor>
</comment>
<dbReference type="SUPFAM" id="SSF53383">
    <property type="entry name" value="PLP-dependent transferases"/>
    <property type="match status" value="1"/>
</dbReference>